<organism evidence="1 2">
    <name type="scientific">Plantactinospora sonchi</name>
    <dbReference type="NCBI Taxonomy" id="1544735"/>
    <lineage>
        <taxon>Bacteria</taxon>
        <taxon>Bacillati</taxon>
        <taxon>Actinomycetota</taxon>
        <taxon>Actinomycetes</taxon>
        <taxon>Micromonosporales</taxon>
        <taxon>Micromonosporaceae</taxon>
        <taxon>Plantactinospora</taxon>
    </lineage>
</organism>
<comment type="caution">
    <text evidence="1">The sequence shown here is derived from an EMBL/GenBank/DDBJ whole genome shotgun (WGS) entry which is preliminary data.</text>
</comment>
<dbReference type="EMBL" id="JAZGQK010000012">
    <property type="protein sequence ID" value="MEE6259670.1"/>
    <property type="molecule type" value="Genomic_DNA"/>
</dbReference>
<name>A0ABU7RTA7_9ACTN</name>
<protein>
    <recommendedName>
        <fullName evidence="3">Knr4/Smi1-like domain-containing protein</fullName>
    </recommendedName>
</protein>
<evidence type="ECO:0000313" key="1">
    <source>
        <dbReference type="EMBL" id="MEE6259670.1"/>
    </source>
</evidence>
<dbReference type="Proteomes" id="UP001332243">
    <property type="component" value="Unassembled WGS sequence"/>
</dbReference>
<sequence>MDEAGRAAALAEIRRKLALLKQVEAEHGFGVVIEEQTAPLEPIPELPAGVIEVYRVVRRLEGSYFRFRQPPEIASPAAFRDRELVPYDLLGHPLSIGWEIRDIPADLVAERDVGQPIYLDVDEGYVYHVNTDEYVLHVKGAYDGDIEVDEFAPDIVSFFDTCVLGPDYPDVVETVCGPFHRDHRVRKGRFKGQYTDTWLRLLVAAGLAS</sequence>
<evidence type="ECO:0000313" key="2">
    <source>
        <dbReference type="Proteomes" id="UP001332243"/>
    </source>
</evidence>
<reference evidence="1 2" key="1">
    <citation type="submission" date="2024-01" db="EMBL/GenBank/DDBJ databases">
        <title>Genome insights into Plantactinospora sonchi sp. nov.</title>
        <authorList>
            <person name="Wang L."/>
        </authorList>
    </citation>
    <scope>NUCLEOTIDE SEQUENCE [LARGE SCALE GENOMIC DNA]</scope>
    <source>
        <strain evidence="1 2">NEAU-QY2</strain>
    </source>
</reference>
<accession>A0ABU7RTA7</accession>
<keyword evidence="2" id="KW-1185">Reference proteome</keyword>
<evidence type="ECO:0008006" key="3">
    <source>
        <dbReference type="Google" id="ProtNLM"/>
    </source>
</evidence>
<dbReference type="RefSeq" id="WP_331214796.1">
    <property type="nucleotide sequence ID" value="NZ_JAZGQK010000012.1"/>
</dbReference>
<gene>
    <name evidence="1" type="ORF">V1633_14375</name>
</gene>
<proteinExistence type="predicted"/>